<dbReference type="PANTHER" id="PTHR12774">
    <property type="entry name" value="PEROXISOMAL BIOGENESIS FACTOR 19"/>
    <property type="match status" value="1"/>
</dbReference>
<evidence type="ECO:0000313" key="2">
    <source>
        <dbReference type="EMBL" id="CCE61748.1"/>
    </source>
</evidence>
<feature type="region of interest" description="Disordered" evidence="1">
    <location>
        <begin position="1"/>
        <end position="62"/>
    </location>
</feature>
<feature type="region of interest" description="Disordered" evidence="1">
    <location>
        <begin position="295"/>
        <end position="319"/>
    </location>
</feature>
<evidence type="ECO:0000256" key="1">
    <source>
        <dbReference type="SAM" id="MobiDB-lite"/>
    </source>
</evidence>
<evidence type="ECO:0008006" key="4">
    <source>
        <dbReference type="Google" id="ProtNLM"/>
    </source>
</evidence>
<dbReference type="OMA" id="YEPMREM"/>
<name>G8BQF1_TETPH</name>
<dbReference type="EMBL" id="HE612857">
    <property type="protein sequence ID" value="CCE61748.1"/>
    <property type="molecule type" value="Genomic_DNA"/>
</dbReference>
<dbReference type="KEGG" id="tpf:TPHA_0B00760"/>
<dbReference type="GO" id="GO:0005778">
    <property type="term" value="C:peroxisomal membrane"/>
    <property type="evidence" value="ECO:0007669"/>
    <property type="project" value="TreeGrafter"/>
</dbReference>
<dbReference type="InterPro" id="IPR006708">
    <property type="entry name" value="Pex19"/>
</dbReference>
<dbReference type="RefSeq" id="XP_003684182.1">
    <property type="nucleotide sequence ID" value="XM_003684134.1"/>
</dbReference>
<dbReference type="OrthoDB" id="21292at2759"/>
<dbReference type="GO" id="GO:0045046">
    <property type="term" value="P:protein import into peroxisome membrane"/>
    <property type="evidence" value="ECO:0007669"/>
    <property type="project" value="TreeGrafter"/>
</dbReference>
<dbReference type="Pfam" id="PF04614">
    <property type="entry name" value="Pex19"/>
    <property type="match status" value="1"/>
</dbReference>
<dbReference type="InterPro" id="IPR038322">
    <property type="entry name" value="Pex19_C_sf"/>
</dbReference>
<dbReference type="Gene3D" id="1.20.120.900">
    <property type="entry name" value="Pex19, mPTS binding domain"/>
    <property type="match status" value="1"/>
</dbReference>
<feature type="compositionally biased region" description="Polar residues" evidence="1">
    <location>
        <begin position="116"/>
        <end position="129"/>
    </location>
</feature>
<proteinExistence type="predicted"/>
<dbReference type="Proteomes" id="UP000005666">
    <property type="component" value="Chromosome 2"/>
</dbReference>
<feature type="compositionally biased region" description="Basic and acidic residues" evidence="1">
    <location>
        <begin position="29"/>
        <end position="43"/>
    </location>
</feature>
<feature type="compositionally biased region" description="Low complexity" evidence="1">
    <location>
        <begin position="44"/>
        <end position="55"/>
    </location>
</feature>
<reference evidence="2 3" key="1">
    <citation type="journal article" date="2011" name="Proc. Natl. Acad. Sci. U.S.A.">
        <title>Evolutionary erosion of yeast sex chromosomes by mating-type switching accidents.</title>
        <authorList>
            <person name="Gordon J.L."/>
            <person name="Armisen D."/>
            <person name="Proux-Wera E."/>
            <person name="Oheigeartaigh S.S."/>
            <person name="Byrne K.P."/>
            <person name="Wolfe K.H."/>
        </authorList>
    </citation>
    <scope>NUCLEOTIDE SEQUENCE [LARGE SCALE GENOMIC DNA]</scope>
    <source>
        <strain evidence="3">ATCC 24235 / CBS 4417 / NBRC 1672 / NRRL Y-8282 / UCD 70-5</strain>
    </source>
</reference>
<dbReference type="GeneID" id="11534946"/>
<evidence type="ECO:0000313" key="3">
    <source>
        <dbReference type="Proteomes" id="UP000005666"/>
    </source>
</evidence>
<feature type="compositionally biased region" description="Acidic residues" evidence="1">
    <location>
        <begin position="1"/>
        <end position="18"/>
    </location>
</feature>
<dbReference type="AlphaFoldDB" id="G8BQF1"/>
<dbReference type="GO" id="GO:0033328">
    <property type="term" value="F:peroxisome membrane targeting sequence binding"/>
    <property type="evidence" value="ECO:0007669"/>
    <property type="project" value="TreeGrafter"/>
</dbReference>
<gene>
    <name evidence="2" type="primary">TPHA0B00760</name>
    <name evidence="2" type="ordered locus">TPHA_0B00760</name>
</gene>
<dbReference type="eggNOG" id="KOG3133">
    <property type="taxonomic scope" value="Eukaryota"/>
</dbReference>
<feature type="region of interest" description="Disordered" evidence="1">
    <location>
        <begin position="105"/>
        <end position="129"/>
    </location>
</feature>
<sequence length="343" mass="38880">MTDQDYDDFDDLDDLLDEDPSKLYLSEESDIKKNSEALDDPVKTDATGDSSTDTGKASDTSQELKTMVEQLQSEFNGLMVKDPNNLNEEIVDSFKELMGMLNNTTARSGTLDKDGSNSSGTDSKQSVMNNGDFKNIVQSTLHKIRENGNNVDDEIKEEKKKATEAGMNNPNIIQDTLLNKMFSELTASGMDENIDDTILKLLTEMSNKDIIYQPMKDLYEEYEEFFEEYGKFEVGTEKDDIKIIPAEQMARYRNQMEVVKNLIALLELDDFNDTTHKSQVSDFLDELERLGESPMSSKFMKDLKGDTTKSSNDTSLPDLDKLDLENIDLKDIEKEMQESCPQQ</sequence>
<organism evidence="2 3">
    <name type="scientific">Tetrapisispora phaffii (strain ATCC 24235 / CBS 4417 / NBRC 1672 / NRRL Y-8282 / UCD 70-5)</name>
    <name type="common">Yeast</name>
    <name type="synonym">Fabospora phaffii</name>
    <dbReference type="NCBI Taxonomy" id="1071381"/>
    <lineage>
        <taxon>Eukaryota</taxon>
        <taxon>Fungi</taxon>
        <taxon>Dikarya</taxon>
        <taxon>Ascomycota</taxon>
        <taxon>Saccharomycotina</taxon>
        <taxon>Saccharomycetes</taxon>
        <taxon>Saccharomycetales</taxon>
        <taxon>Saccharomycetaceae</taxon>
        <taxon>Tetrapisispora</taxon>
    </lineage>
</organism>
<dbReference type="STRING" id="1071381.G8BQF1"/>
<accession>G8BQF1</accession>
<dbReference type="PANTHER" id="PTHR12774:SF2">
    <property type="entry name" value="PEROXISOMAL BIOGENESIS FACTOR 19"/>
    <property type="match status" value="1"/>
</dbReference>
<keyword evidence="3" id="KW-1185">Reference proteome</keyword>
<dbReference type="HOGENOM" id="CLU_863835_0_0_1"/>
<protein>
    <recommendedName>
        <fullName evidence="4">Peroxin-19</fullName>
    </recommendedName>
</protein>